<dbReference type="InterPro" id="IPR007110">
    <property type="entry name" value="Ig-like_dom"/>
</dbReference>
<feature type="transmembrane region" description="Helical" evidence="8">
    <location>
        <begin position="575"/>
        <end position="596"/>
    </location>
</feature>
<dbReference type="Gene3D" id="2.60.40.10">
    <property type="entry name" value="Immunoglobulins"/>
    <property type="match status" value="2"/>
</dbReference>
<dbReference type="EMBL" id="KQ414755">
    <property type="protein sequence ID" value="KOC61747.1"/>
    <property type="molecule type" value="Genomic_DNA"/>
</dbReference>
<feature type="transmembrane region" description="Helical" evidence="8">
    <location>
        <begin position="505"/>
        <end position="523"/>
    </location>
</feature>
<feature type="transmembrane region" description="Helical" evidence="8">
    <location>
        <begin position="672"/>
        <end position="702"/>
    </location>
</feature>
<dbReference type="InterPro" id="IPR036179">
    <property type="entry name" value="Ig-like_dom_sf"/>
</dbReference>
<evidence type="ECO:0000256" key="1">
    <source>
        <dbReference type="ARBA" id="ARBA00004141"/>
    </source>
</evidence>
<evidence type="ECO:0000259" key="9">
    <source>
        <dbReference type="PROSITE" id="PS50835"/>
    </source>
</evidence>
<dbReference type="FunFam" id="2.60.40.10:FF:000437">
    <property type="entry name" value="Beat-IIIc, isoform A"/>
    <property type="match status" value="1"/>
</dbReference>
<dbReference type="Proteomes" id="UP000053825">
    <property type="component" value="Unassembled WGS sequence"/>
</dbReference>
<evidence type="ECO:0000256" key="3">
    <source>
        <dbReference type="ARBA" id="ARBA00007168"/>
    </source>
</evidence>
<dbReference type="GO" id="GO:0022857">
    <property type="term" value="F:transmembrane transporter activity"/>
    <property type="evidence" value="ECO:0007669"/>
    <property type="project" value="InterPro"/>
</dbReference>
<evidence type="ECO:0000256" key="7">
    <source>
        <dbReference type="ARBA" id="ARBA00023157"/>
    </source>
</evidence>
<organism evidence="10 11">
    <name type="scientific">Habropoda laboriosa</name>
    <dbReference type="NCBI Taxonomy" id="597456"/>
    <lineage>
        <taxon>Eukaryota</taxon>
        <taxon>Metazoa</taxon>
        <taxon>Ecdysozoa</taxon>
        <taxon>Arthropoda</taxon>
        <taxon>Hexapoda</taxon>
        <taxon>Insecta</taxon>
        <taxon>Pterygota</taxon>
        <taxon>Neoptera</taxon>
        <taxon>Endopterygota</taxon>
        <taxon>Hymenoptera</taxon>
        <taxon>Apocrita</taxon>
        <taxon>Aculeata</taxon>
        <taxon>Apoidea</taxon>
        <taxon>Anthophila</taxon>
        <taxon>Apidae</taxon>
        <taxon>Habropoda</taxon>
    </lineage>
</organism>
<accession>A0A0L7QSY1</accession>
<keyword evidence="4 8" id="KW-0812">Transmembrane</keyword>
<comment type="similarity">
    <text evidence="3">Belongs to the CTL (choline transporter-like) family.</text>
</comment>
<keyword evidence="5 8" id="KW-1133">Transmembrane helix</keyword>
<protein>
    <submittedName>
        <fullName evidence="10">Choline transporter-like protein 1</fullName>
    </submittedName>
</protein>
<feature type="transmembrane region" description="Helical" evidence="8">
    <location>
        <begin position="823"/>
        <end position="842"/>
    </location>
</feature>
<dbReference type="PANTHER" id="PTHR12385">
    <property type="entry name" value="CHOLINE TRANSPORTER-LIKE (SLC FAMILY 44)"/>
    <property type="match status" value="1"/>
</dbReference>
<name>A0A0L7QSY1_9HYME</name>
<comment type="subcellular location">
    <subcellularLocation>
        <location evidence="1">Membrane</location>
        <topology evidence="1">Multi-pass membrane protein</topology>
    </subcellularLocation>
    <subcellularLocation>
        <location evidence="2">Membrane</location>
        <topology evidence="2">Single-pass membrane protein</topology>
    </subcellularLocation>
</comment>
<feature type="transmembrane region" description="Helical" evidence="8">
    <location>
        <begin position="625"/>
        <end position="645"/>
    </location>
</feature>
<dbReference type="OrthoDB" id="420519at2759"/>
<dbReference type="InterPro" id="IPR013162">
    <property type="entry name" value="CD80_C2-set"/>
</dbReference>
<keyword evidence="6 8" id="KW-0472">Membrane</keyword>
<feature type="domain" description="Ig-like" evidence="9">
    <location>
        <begin position="20"/>
        <end position="112"/>
    </location>
</feature>
<dbReference type="InterPro" id="IPR013783">
    <property type="entry name" value="Ig-like_fold"/>
</dbReference>
<evidence type="ECO:0000313" key="11">
    <source>
        <dbReference type="Proteomes" id="UP000053825"/>
    </source>
</evidence>
<dbReference type="PROSITE" id="PS50835">
    <property type="entry name" value="IG_LIKE"/>
    <property type="match status" value="1"/>
</dbReference>
<feature type="non-terminal residue" evidence="10">
    <location>
        <position position="1"/>
    </location>
</feature>
<proteinExistence type="inferred from homology"/>
<sequence length="928" mass="104566">SVAGICSGLREVRIQIPTAVKKGESAILNCWYDTEGDPLYTVKWYKGGREFYRYAPSETPVVKTFPIGNLTVKKGESNATHVALTNLELDAAGMYSCEVSADAPSFHTAIVNAPMNVVELPSQGPSIHGLRRKYRIDDMLRLNCTSGRSKPAANLTWYINDRQVRPLDTNESEWHISQIGLQFLVTHDHFTVGKLKIRCSASIYDIYWQSTEVSTEEDRPRVIHYEPAATIVGINYLQPPPNFQTGQKKPDGHVGVKGRVALAGGKACLSLIELSIGDTIGACFPDARGALPGVSFLLGVFIGNFGEGLRLRVGGNFERRWRNSEFRVASSKVYSHVEQTVLTCLIFVEVKTLDHEGMSRHSEQIFVTHRSCTDILPVLLLIGLTIGFGFLVTNVVKKGDIYRVINGYDDCANVCGRVTEPETNPEYSCKGADKTKERYLLMTLDVKGVKSRQCVVNCTDDHFVFLNRCISKQVHETATSIIRKLGLENFYKEASRDLGVAWRELVYLLLIALAFSLGILIAFRYMVQWVVYIILLGAILACIGCSSYLWLAWYNERKAVAAHEVPEEDSSEQAYLIYAITLTVVTVITLLIVLVMRKRIALVMQLFREAGKAVYAMPALLLQPIYTYLLIGLTVCAWVYCMLWIESAGNIYKNRKGHIHFRKDALVIVSRWYNVFFFFVTCEFLLGCQHMVVALAVARWFFTRDKKHLSLAVTRGFGYLMRFHLGTVAFGALVIGIVRLIRSMIAFVQKQLKRYDNDVVRCLLCSCQCCLWCFECALKFLTRNAYIETAIYGCNFCSGGRKAFHALSSNILRVAAINSVGDFVLFLGKVIVVTLTVVSGIYLMQKKEGLNYPWVPIALAGVFAFLVAHCFISIYEMIIDSIFICFCEDYEKNDGINRPYYMSRGLMEFVENSKKALRYLDQEPHHTQ</sequence>
<evidence type="ECO:0000256" key="6">
    <source>
        <dbReference type="ARBA" id="ARBA00023136"/>
    </source>
</evidence>
<evidence type="ECO:0000256" key="8">
    <source>
        <dbReference type="SAM" id="Phobius"/>
    </source>
</evidence>
<dbReference type="SUPFAM" id="SSF48726">
    <property type="entry name" value="Immunoglobulin"/>
    <property type="match status" value="1"/>
</dbReference>
<evidence type="ECO:0000256" key="5">
    <source>
        <dbReference type="ARBA" id="ARBA00022989"/>
    </source>
</evidence>
<evidence type="ECO:0000256" key="2">
    <source>
        <dbReference type="ARBA" id="ARBA00004167"/>
    </source>
</evidence>
<feature type="transmembrane region" description="Helical" evidence="8">
    <location>
        <begin position="854"/>
        <end position="875"/>
    </location>
</feature>
<reference evidence="10 11" key="1">
    <citation type="submission" date="2015-07" db="EMBL/GenBank/DDBJ databases">
        <title>The genome of Habropoda laboriosa.</title>
        <authorList>
            <person name="Pan H."/>
            <person name="Kapheim K."/>
        </authorList>
    </citation>
    <scope>NUCLEOTIDE SEQUENCE [LARGE SCALE GENOMIC DNA]</scope>
    <source>
        <strain evidence="10">0110345459</strain>
    </source>
</reference>
<feature type="transmembrane region" description="Helical" evidence="8">
    <location>
        <begin position="722"/>
        <end position="741"/>
    </location>
</feature>
<keyword evidence="11" id="KW-1185">Reference proteome</keyword>
<evidence type="ECO:0000313" key="10">
    <source>
        <dbReference type="EMBL" id="KOC61747.1"/>
    </source>
</evidence>
<dbReference type="STRING" id="597456.A0A0L7QSY1"/>
<dbReference type="Pfam" id="PF04515">
    <property type="entry name" value="Choline_transpo"/>
    <property type="match status" value="1"/>
</dbReference>
<gene>
    <name evidence="10" type="ORF">WH47_03004</name>
</gene>
<dbReference type="InterPro" id="IPR003599">
    <property type="entry name" value="Ig_sub"/>
</dbReference>
<dbReference type="AlphaFoldDB" id="A0A0L7QSY1"/>
<dbReference type="Pfam" id="PF08205">
    <property type="entry name" value="C2-set_2"/>
    <property type="match status" value="1"/>
</dbReference>
<feature type="transmembrane region" description="Helical" evidence="8">
    <location>
        <begin position="375"/>
        <end position="396"/>
    </location>
</feature>
<feature type="transmembrane region" description="Helical" evidence="8">
    <location>
        <begin position="529"/>
        <end position="554"/>
    </location>
</feature>
<keyword evidence="7" id="KW-1015">Disulfide bond</keyword>
<dbReference type="SMART" id="SM00409">
    <property type="entry name" value="IG"/>
    <property type="match status" value="1"/>
</dbReference>
<dbReference type="PANTHER" id="PTHR12385:SF96">
    <property type="entry name" value="CHOLINE TRANSPORTER-LIKE PROTEIN"/>
    <property type="match status" value="1"/>
</dbReference>
<dbReference type="InterPro" id="IPR007603">
    <property type="entry name" value="Choline_transptr-like"/>
</dbReference>
<evidence type="ECO:0000256" key="4">
    <source>
        <dbReference type="ARBA" id="ARBA00022692"/>
    </source>
</evidence>
<dbReference type="GO" id="GO:0016020">
    <property type="term" value="C:membrane"/>
    <property type="evidence" value="ECO:0007669"/>
    <property type="project" value="UniProtKB-SubCell"/>
</dbReference>